<feature type="non-terminal residue" evidence="10">
    <location>
        <position position="149"/>
    </location>
</feature>
<evidence type="ECO:0000256" key="4">
    <source>
        <dbReference type="ARBA" id="ARBA00022519"/>
    </source>
</evidence>
<dbReference type="Gene3D" id="1.20.81.30">
    <property type="entry name" value="Type II secretion system (T2SS), domain F"/>
    <property type="match status" value="1"/>
</dbReference>
<dbReference type="FunFam" id="1.20.81.30:FF:000001">
    <property type="entry name" value="Type II secretion system protein F"/>
    <property type="match status" value="1"/>
</dbReference>
<keyword evidence="7 8" id="KW-0472">Membrane</keyword>
<proteinExistence type="inferred from homology"/>
<evidence type="ECO:0000259" key="9">
    <source>
        <dbReference type="Pfam" id="PF00482"/>
    </source>
</evidence>
<reference evidence="11" key="1">
    <citation type="submission" date="2017-09" db="EMBL/GenBank/DDBJ databases">
        <title>Depth-based differentiation of microbial function through sediment-hosted aquifers and enrichment of novel symbionts in the deep terrestrial subsurface.</title>
        <authorList>
            <person name="Probst A.J."/>
            <person name="Ladd B."/>
            <person name="Jarett J.K."/>
            <person name="Geller-Mcgrath D.E."/>
            <person name="Sieber C.M.K."/>
            <person name="Emerson J.B."/>
            <person name="Anantharaman K."/>
            <person name="Thomas B.C."/>
            <person name="Malmstrom R."/>
            <person name="Stieglmeier M."/>
            <person name="Klingl A."/>
            <person name="Woyke T."/>
            <person name="Ryan C.M."/>
            <person name="Banfield J.F."/>
        </authorList>
    </citation>
    <scope>NUCLEOTIDE SEQUENCE [LARGE SCALE GENOMIC DNA]</scope>
</reference>
<comment type="caution">
    <text evidence="10">The sequence shown here is derived from an EMBL/GenBank/DDBJ whole genome shotgun (WGS) entry which is preliminary data.</text>
</comment>
<dbReference type="EMBL" id="PFBZ01000192">
    <property type="protein sequence ID" value="PIT86194.1"/>
    <property type="molecule type" value="Genomic_DNA"/>
</dbReference>
<keyword evidence="3" id="KW-1003">Cell membrane</keyword>
<comment type="similarity">
    <text evidence="2">Belongs to the GSP F family.</text>
</comment>
<dbReference type="AlphaFoldDB" id="A0A2M6W073"/>
<evidence type="ECO:0000313" key="10">
    <source>
        <dbReference type="EMBL" id="PIT86194.1"/>
    </source>
</evidence>
<dbReference type="InterPro" id="IPR042094">
    <property type="entry name" value="T2SS_GspF_sf"/>
</dbReference>
<evidence type="ECO:0000256" key="8">
    <source>
        <dbReference type="SAM" id="Phobius"/>
    </source>
</evidence>
<name>A0A2M6W073_9BACT</name>
<dbReference type="Pfam" id="PF00482">
    <property type="entry name" value="T2SSF"/>
    <property type="match status" value="1"/>
</dbReference>
<dbReference type="InterPro" id="IPR018076">
    <property type="entry name" value="T2SS_GspF_dom"/>
</dbReference>
<keyword evidence="6 8" id="KW-1133">Transmembrane helix</keyword>
<accession>A0A2M6W073</accession>
<gene>
    <name evidence="10" type="ORF">COU33_04525</name>
</gene>
<protein>
    <recommendedName>
        <fullName evidence="9">Type II secretion system protein GspF domain-containing protein</fullName>
    </recommendedName>
</protein>
<dbReference type="GO" id="GO:0005886">
    <property type="term" value="C:plasma membrane"/>
    <property type="evidence" value="ECO:0007669"/>
    <property type="project" value="UniProtKB-SubCell"/>
</dbReference>
<evidence type="ECO:0000256" key="6">
    <source>
        <dbReference type="ARBA" id="ARBA00022989"/>
    </source>
</evidence>
<evidence type="ECO:0000313" key="11">
    <source>
        <dbReference type="Proteomes" id="UP000229362"/>
    </source>
</evidence>
<organism evidence="10 11">
    <name type="scientific">Candidatus Magasanikbacteria bacterium CG10_big_fil_rev_8_21_14_0_10_43_6</name>
    <dbReference type="NCBI Taxonomy" id="1974650"/>
    <lineage>
        <taxon>Bacteria</taxon>
        <taxon>Candidatus Magasanikiibacteriota</taxon>
    </lineage>
</organism>
<comment type="subcellular location">
    <subcellularLocation>
        <location evidence="1">Cell inner membrane</location>
        <topology evidence="1">Multi-pass membrane protein</topology>
    </subcellularLocation>
</comment>
<sequence>MKKKKDLSPFEQKLNNWVTDHISRVPFVERIFFVEHLRTMIHAGISLVEALGIMQKEIRNKKLHKITEQIKKEVEEGKQFSETLAKHPDVFPNTYIKMIAAGELSGKLEESMEQIEIQMKKTQELNSTIRGAMIYPSVIVTAMIGVGIF</sequence>
<feature type="transmembrane region" description="Helical" evidence="8">
    <location>
        <begin position="129"/>
        <end position="148"/>
    </location>
</feature>
<dbReference type="Proteomes" id="UP000229362">
    <property type="component" value="Unassembled WGS sequence"/>
</dbReference>
<dbReference type="InterPro" id="IPR003004">
    <property type="entry name" value="GspF/PilC"/>
</dbReference>
<evidence type="ECO:0000256" key="3">
    <source>
        <dbReference type="ARBA" id="ARBA00022475"/>
    </source>
</evidence>
<evidence type="ECO:0000256" key="2">
    <source>
        <dbReference type="ARBA" id="ARBA00005745"/>
    </source>
</evidence>
<feature type="domain" description="Type II secretion system protein GspF" evidence="9">
    <location>
        <begin position="33"/>
        <end position="149"/>
    </location>
</feature>
<keyword evidence="4" id="KW-0997">Cell inner membrane</keyword>
<evidence type="ECO:0000256" key="1">
    <source>
        <dbReference type="ARBA" id="ARBA00004429"/>
    </source>
</evidence>
<dbReference type="PANTHER" id="PTHR30012:SF0">
    <property type="entry name" value="TYPE II SECRETION SYSTEM PROTEIN F-RELATED"/>
    <property type="match status" value="1"/>
</dbReference>
<dbReference type="PANTHER" id="PTHR30012">
    <property type="entry name" value="GENERAL SECRETION PATHWAY PROTEIN"/>
    <property type="match status" value="1"/>
</dbReference>
<evidence type="ECO:0000256" key="7">
    <source>
        <dbReference type="ARBA" id="ARBA00023136"/>
    </source>
</evidence>
<keyword evidence="5 8" id="KW-0812">Transmembrane</keyword>
<evidence type="ECO:0000256" key="5">
    <source>
        <dbReference type="ARBA" id="ARBA00022692"/>
    </source>
</evidence>